<organism evidence="5 6">
    <name type="scientific">Propionispira arboris</name>
    <dbReference type="NCBI Taxonomy" id="84035"/>
    <lineage>
        <taxon>Bacteria</taxon>
        <taxon>Bacillati</taxon>
        <taxon>Bacillota</taxon>
        <taxon>Negativicutes</taxon>
        <taxon>Selenomonadales</taxon>
        <taxon>Selenomonadaceae</taxon>
        <taxon>Propionispira</taxon>
    </lineage>
</organism>
<dbReference type="EMBL" id="FNZK01000002">
    <property type="protein sequence ID" value="SEJ00806.1"/>
    <property type="molecule type" value="Genomic_DNA"/>
</dbReference>
<dbReference type="Pfam" id="PF01144">
    <property type="entry name" value="CoA_trans"/>
    <property type="match status" value="1"/>
</dbReference>
<reference evidence="5 6" key="1">
    <citation type="submission" date="2016-10" db="EMBL/GenBank/DDBJ databases">
        <authorList>
            <person name="de Groot N.N."/>
        </authorList>
    </citation>
    <scope>NUCLEOTIDE SEQUENCE [LARGE SCALE GENOMIC DNA]</scope>
    <source>
        <strain evidence="5 6">DSM 2179</strain>
    </source>
</reference>
<evidence type="ECO:0000256" key="2">
    <source>
        <dbReference type="ARBA" id="ARBA00022679"/>
    </source>
</evidence>
<dbReference type="InterPro" id="IPR014388">
    <property type="entry name" value="3-oxoacid_CoA-transferase"/>
</dbReference>
<protein>
    <submittedName>
        <fullName evidence="5">Propionate CoA-transferase</fullName>
    </submittedName>
</protein>
<comment type="similarity">
    <text evidence="1 3">Belongs to the 3-oxoacid CoA-transferase family.</text>
</comment>
<dbReference type="PANTHER" id="PTHR43293:SF1">
    <property type="entry name" value="ACETATE COA-TRANSFERASE YDIF"/>
    <property type="match status" value="1"/>
</dbReference>
<sequence>MKIITKEAAIQLIKDGSFVGLAGFVGCAHPETLTAACEESFLKNGHPKNLTIQFSAGIGDGKTKGSNHFGNAGMVKRIIGGHYGLAPRLGELISKNQTEAYNLPQGIVAHLWRAAAGNKPGVLSKVGLKTFIDPRLEGGKLNEKTTEDIVKLMPIDGEEYLFYKAYKPDVALIRASTADENGNLTMERESVITEAFAIAGAAKANGGIVIVEVERIAVKGTLKPMDIKIPGVLVDYVVMGDKDKFLQTNGEYYNPAYTGEVKFPLGNVVPLPLTERKVIARRAAMELKPHCKANLGIGMPEGIATVAAEEGFGDTLTMTVESGGFGGVPAAGASFGATVDAEAMICQTDMFDFYDGGNLDVTCLGIAQVDSFGNLNVSKFGPKIPGCGGFINISQNAKKIVFCGTLTAGGLRETIKDGKLVIEQEGRSKKFVQKVEQITFSAEYAKSIHQPVIFITERAVFELQDEGLVLTEIAPGMDLQKDILGQIDAKVKVAANLKVMDERIFKEKIMGLAADMINA</sequence>
<accession>A0A1H6VAG4</accession>
<evidence type="ECO:0000256" key="4">
    <source>
        <dbReference type="PIRSR" id="PIRSR000858-1"/>
    </source>
</evidence>
<keyword evidence="2 3" id="KW-0808">Transferase</keyword>
<dbReference type="InterPro" id="IPR037171">
    <property type="entry name" value="NagB/RpiA_transferase-like"/>
</dbReference>
<dbReference type="STRING" id="84035.SAMN05660742_102253"/>
<dbReference type="AlphaFoldDB" id="A0A1H6VAG4"/>
<dbReference type="PROSITE" id="PS51257">
    <property type="entry name" value="PROKAR_LIPOPROTEIN"/>
    <property type="match status" value="1"/>
</dbReference>
<dbReference type="GO" id="GO:0046952">
    <property type="term" value="P:ketone body catabolic process"/>
    <property type="evidence" value="ECO:0007669"/>
    <property type="project" value="InterPro"/>
</dbReference>
<keyword evidence="6" id="KW-1185">Reference proteome</keyword>
<dbReference type="PIRSF" id="PIRSF000858">
    <property type="entry name" value="SCOT-t"/>
    <property type="match status" value="1"/>
</dbReference>
<dbReference type="SUPFAM" id="SSF100950">
    <property type="entry name" value="NagB/RpiA/CoA transferase-like"/>
    <property type="match status" value="2"/>
</dbReference>
<dbReference type="PANTHER" id="PTHR43293">
    <property type="entry name" value="ACETATE COA-TRANSFERASE YDIF"/>
    <property type="match status" value="1"/>
</dbReference>
<dbReference type="InterPro" id="IPR004165">
    <property type="entry name" value="CoA_trans_fam_I"/>
</dbReference>
<dbReference type="Gene3D" id="3.40.1080.10">
    <property type="entry name" value="Glutaconate Coenzyme A-transferase"/>
    <property type="match status" value="2"/>
</dbReference>
<evidence type="ECO:0000256" key="3">
    <source>
        <dbReference type="PIRNR" id="PIRNR000858"/>
    </source>
</evidence>
<dbReference type="SMART" id="SM00882">
    <property type="entry name" value="CoA_trans"/>
    <property type="match status" value="2"/>
</dbReference>
<evidence type="ECO:0000256" key="1">
    <source>
        <dbReference type="ARBA" id="ARBA00007154"/>
    </source>
</evidence>
<evidence type="ECO:0000313" key="5">
    <source>
        <dbReference type="EMBL" id="SEJ00806.1"/>
    </source>
</evidence>
<evidence type="ECO:0000313" key="6">
    <source>
        <dbReference type="Proteomes" id="UP000199662"/>
    </source>
</evidence>
<proteinExistence type="inferred from homology"/>
<name>A0A1H6VAG4_9FIRM</name>
<dbReference type="GO" id="GO:0008410">
    <property type="term" value="F:CoA-transferase activity"/>
    <property type="evidence" value="ECO:0007669"/>
    <property type="project" value="InterPro"/>
</dbReference>
<feature type="active site" description="5-glutamyl coenzyme A thioester intermediate" evidence="4">
    <location>
        <position position="321"/>
    </location>
</feature>
<dbReference type="Proteomes" id="UP000199662">
    <property type="component" value="Unassembled WGS sequence"/>
</dbReference>
<dbReference type="RefSeq" id="WP_218144871.1">
    <property type="nucleotide sequence ID" value="NZ_FNZK01000002.1"/>
</dbReference>
<gene>
    <name evidence="5" type="ORF">SAMN05660742_102253</name>
</gene>